<dbReference type="PRINTS" id="PR00081">
    <property type="entry name" value="GDHRDH"/>
</dbReference>
<keyword evidence="2" id="KW-0560">Oxidoreductase</keyword>
<dbReference type="InterPro" id="IPR036291">
    <property type="entry name" value="NAD(P)-bd_dom_sf"/>
</dbReference>
<dbReference type="Proteomes" id="UP000826195">
    <property type="component" value="Unassembled WGS sequence"/>
</dbReference>
<dbReference type="Pfam" id="PF00106">
    <property type="entry name" value="adh_short"/>
    <property type="match status" value="1"/>
</dbReference>
<keyword evidence="5" id="KW-1185">Reference proteome</keyword>
<comment type="similarity">
    <text evidence="1 3">Belongs to the short-chain dehydrogenases/reductases (SDR) family.</text>
</comment>
<evidence type="ECO:0000313" key="4">
    <source>
        <dbReference type="EMBL" id="KAH0548913.1"/>
    </source>
</evidence>
<gene>
    <name evidence="4" type="ORF">KQX54_004293</name>
</gene>
<dbReference type="PANTHER" id="PTHR43115">
    <property type="entry name" value="DEHYDROGENASE/REDUCTASE SDR FAMILY MEMBER 11"/>
    <property type="match status" value="1"/>
</dbReference>
<dbReference type="Gene3D" id="3.40.50.720">
    <property type="entry name" value="NAD(P)-binding Rossmann-like Domain"/>
    <property type="match status" value="1"/>
</dbReference>
<sequence length="246" mass="27736">MERWNGKVAIVTGASAGIGEAIVRSLVFHGLNVLGLARREDRLQKLSQDLKQSKGTFYYLRCDVENEEDILKAFAFVNDKFGGVDVLINNAGIVRENSFEHVQTEDLRAILNVNVLAPAIFMREALKIMRQHKNETHIININSVFGINGKTSLPINIYPASKFALRGMTDTFKADLEFSKVTSIRVTSIHVGLTLTEIFGDSALFEEIKSKFPYLESSDIADSVVFVLSMPSYVQVWTIHYYFFLF</sequence>
<dbReference type="InterPro" id="IPR002347">
    <property type="entry name" value="SDR_fam"/>
</dbReference>
<dbReference type="AlphaFoldDB" id="A0AAV7HV59"/>
<name>A0AAV7HV59_COTGL</name>
<proteinExistence type="inferred from homology"/>
<dbReference type="FunFam" id="3.40.50.720:FF:000047">
    <property type="entry name" value="NADP-dependent L-serine/L-allo-threonine dehydrogenase"/>
    <property type="match status" value="1"/>
</dbReference>
<reference evidence="4 5" key="1">
    <citation type="journal article" date="2021" name="J. Hered.">
        <title>A chromosome-level genome assembly of the parasitoid wasp, Cotesia glomerata (Hymenoptera: Braconidae).</title>
        <authorList>
            <person name="Pinto B.J."/>
            <person name="Weis J.J."/>
            <person name="Gamble T."/>
            <person name="Ode P.J."/>
            <person name="Paul R."/>
            <person name="Zaspel J.M."/>
        </authorList>
    </citation>
    <scope>NUCLEOTIDE SEQUENCE [LARGE SCALE GENOMIC DNA]</scope>
    <source>
        <strain evidence="4">CgM1</strain>
    </source>
</reference>
<comment type="caution">
    <text evidence="4">The sequence shown here is derived from an EMBL/GenBank/DDBJ whole genome shotgun (WGS) entry which is preliminary data.</text>
</comment>
<evidence type="ECO:0000256" key="3">
    <source>
        <dbReference type="RuleBase" id="RU000363"/>
    </source>
</evidence>
<dbReference type="PRINTS" id="PR00080">
    <property type="entry name" value="SDRFAMILY"/>
</dbReference>
<accession>A0AAV7HV59</accession>
<dbReference type="GO" id="GO:0016616">
    <property type="term" value="F:oxidoreductase activity, acting on the CH-OH group of donors, NAD or NADP as acceptor"/>
    <property type="evidence" value="ECO:0007669"/>
    <property type="project" value="UniProtKB-ARBA"/>
</dbReference>
<protein>
    <submittedName>
        <fullName evidence="4">Uncharacterized protein</fullName>
    </submittedName>
</protein>
<dbReference type="SUPFAM" id="SSF51735">
    <property type="entry name" value="NAD(P)-binding Rossmann-fold domains"/>
    <property type="match status" value="1"/>
</dbReference>
<dbReference type="EMBL" id="JAHXZJ010001864">
    <property type="protein sequence ID" value="KAH0548913.1"/>
    <property type="molecule type" value="Genomic_DNA"/>
</dbReference>
<evidence type="ECO:0000256" key="1">
    <source>
        <dbReference type="ARBA" id="ARBA00006484"/>
    </source>
</evidence>
<evidence type="ECO:0000256" key="2">
    <source>
        <dbReference type="ARBA" id="ARBA00023002"/>
    </source>
</evidence>
<dbReference type="PANTHER" id="PTHR43115:SF4">
    <property type="entry name" value="DEHYDROGENASE_REDUCTASE SDR FAMILY MEMBER 11"/>
    <property type="match status" value="1"/>
</dbReference>
<evidence type="ECO:0000313" key="5">
    <source>
        <dbReference type="Proteomes" id="UP000826195"/>
    </source>
</evidence>
<organism evidence="4 5">
    <name type="scientific">Cotesia glomerata</name>
    <name type="common">Lepidopteran parasitic wasp</name>
    <name type="synonym">Apanteles glomeratus</name>
    <dbReference type="NCBI Taxonomy" id="32391"/>
    <lineage>
        <taxon>Eukaryota</taxon>
        <taxon>Metazoa</taxon>
        <taxon>Ecdysozoa</taxon>
        <taxon>Arthropoda</taxon>
        <taxon>Hexapoda</taxon>
        <taxon>Insecta</taxon>
        <taxon>Pterygota</taxon>
        <taxon>Neoptera</taxon>
        <taxon>Endopterygota</taxon>
        <taxon>Hymenoptera</taxon>
        <taxon>Apocrita</taxon>
        <taxon>Ichneumonoidea</taxon>
        <taxon>Braconidae</taxon>
        <taxon>Microgastrinae</taxon>
        <taxon>Cotesia</taxon>
    </lineage>
</organism>